<gene>
    <name evidence="1" type="ORF">PISMIDRAFT_682866</name>
</gene>
<name>A0A0C9ZB21_9AGAM</name>
<accession>A0A0C9ZB21</accession>
<evidence type="ECO:0000313" key="1">
    <source>
        <dbReference type="EMBL" id="KIK19687.1"/>
    </source>
</evidence>
<reference evidence="1 2" key="1">
    <citation type="submission" date="2014-04" db="EMBL/GenBank/DDBJ databases">
        <authorList>
            <consortium name="DOE Joint Genome Institute"/>
            <person name="Kuo A."/>
            <person name="Kohler A."/>
            <person name="Costa M.D."/>
            <person name="Nagy L.G."/>
            <person name="Floudas D."/>
            <person name="Copeland A."/>
            <person name="Barry K.W."/>
            <person name="Cichocki N."/>
            <person name="Veneault-Fourrey C."/>
            <person name="LaButti K."/>
            <person name="Lindquist E.A."/>
            <person name="Lipzen A."/>
            <person name="Lundell T."/>
            <person name="Morin E."/>
            <person name="Murat C."/>
            <person name="Sun H."/>
            <person name="Tunlid A."/>
            <person name="Henrissat B."/>
            <person name="Grigoriev I.V."/>
            <person name="Hibbett D.S."/>
            <person name="Martin F."/>
            <person name="Nordberg H.P."/>
            <person name="Cantor M.N."/>
            <person name="Hua S.X."/>
        </authorList>
    </citation>
    <scope>NUCLEOTIDE SEQUENCE [LARGE SCALE GENOMIC DNA]</scope>
    <source>
        <strain evidence="1 2">441</strain>
    </source>
</reference>
<reference evidence="2" key="2">
    <citation type="submission" date="2015-01" db="EMBL/GenBank/DDBJ databases">
        <title>Evolutionary Origins and Diversification of the Mycorrhizal Mutualists.</title>
        <authorList>
            <consortium name="DOE Joint Genome Institute"/>
            <consortium name="Mycorrhizal Genomics Consortium"/>
            <person name="Kohler A."/>
            <person name="Kuo A."/>
            <person name="Nagy L.G."/>
            <person name="Floudas D."/>
            <person name="Copeland A."/>
            <person name="Barry K.W."/>
            <person name="Cichocki N."/>
            <person name="Veneault-Fourrey C."/>
            <person name="LaButti K."/>
            <person name="Lindquist E.A."/>
            <person name="Lipzen A."/>
            <person name="Lundell T."/>
            <person name="Morin E."/>
            <person name="Murat C."/>
            <person name="Riley R."/>
            <person name="Ohm R."/>
            <person name="Sun H."/>
            <person name="Tunlid A."/>
            <person name="Henrissat B."/>
            <person name="Grigoriev I.V."/>
            <person name="Hibbett D.S."/>
            <person name="Martin F."/>
        </authorList>
    </citation>
    <scope>NUCLEOTIDE SEQUENCE [LARGE SCALE GENOMIC DNA]</scope>
    <source>
        <strain evidence="2">441</strain>
    </source>
</reference>
<keyword evidence="2" id="KW-1185">Reference proteome</keyword>
<protein>
    <submittedName>
        <fullName evidence="1">Uncharacterized protein</fullName>
    </submittedName>
</protein>
<dbReference type="Proteomes" id="UP000054018">
    <property type="component" value="Unassembled WGS sequence"/>
</dbReference>
<dbReference type="HOGENOM" id="CLU_2590686_0_0_1"/>
<sequence length="80" mass="9241">MIDRLDNQPCCDLSCTPFVLHIFGRARHSKVLDLDDARRADGKYESQKMTAHTGAHVIRQRLIELEKIRDSNVELRNKPP</sequence>
<organism evidence="1 2">
    <name type="scientific">Pisolithus microcarpus 441</name>
    <dbReference type="NCBI Taxonomy" id="765257"/>
    <lineage>
        <taxon>Eukaryota</taxon>
        <taxon>Fungi</taxon>
        <taxon>Dikarya</taxon>
        <taxon>Basidiomycota</taxon>
        <taxon>Agaricomycotina</taxon>
        <taxon>Agaricomycetes</taxon>
        <taxon>Agaricomycetidae</taxon>
        <taxon>Boletales</taxon>
        <taxon>Sclerodermatineae</taxon>
        <taxon>Pisolithaceae</taxon>
        <taxon>Pisolithus</taxon>
    </lineage>
</organism>
<dbReference type="AlphaFoldDB" id="A0A0C9ZB21"/>
<proteinExistence type="predicted"/>
<dbReference type="EMBL" id="KN833780">
    <property type="protein sequence ID" value="KIK19687.1"/>
    <property type="molecule type" value="Genomic_DNA"/>
</dbReference>
<evidence type="ECO:0000313" key="2">
    <source>
        <dbReference type="Proteomes" id="UP000054018"/>
    </source>
</evidence>